<feature type="domain" description="NACHT" evidence="3">
    <location>
        <begin position="259"/>
        <end position="578"/>
    </location>
</feature>
<reference evidence="4" key="1">
    <citation type="submission" date="2022-10" db="EMBL/GenBank/DDBJ databases">
        <title>The complete genomes of actinobacterial strains from the NBC collection.</title>
        <authorList>
            <person name="Joergensen T.S."/>
            <person name="Alvarez Arevalo M."/>
            <person name="Sterndorff E.B."/>
            <person name="Faurdal D."/>
            <person name="Vuksanovic O."/>
            <person name="Mourched A.-S."/>
            <person name="Charusanti P."/>
            <person name="Shaw S."/>
            <person name="Blin K."/>
            <person name="Weber T."/>
        </authorList>
    </citation>
    <scope>NUCLEOTIDE SEQUENCE</scope>
    <source>
        <strain evidence="4">NBC_00248</strain>
    </source>
</reference>
<evidence type="ECO:0000256" key="1">
    <source>
        <dbReference type="ARBA" id="ARBA00022741"/>
    </source>
</evidence>
<evidence type="ECO:0000259" key="3">
    <source>
        <dbReference type="PROSITE" id="PS50837"/>
    </source>
</evidence>
<dbReference type="Pfam" id="PF22733">
    <property type="entry name" value="NNH1"/>
    <property type="match status" value="1"/>
</dbReference>
<evidence type="ECO:0000313" key="4">
    <source>
        <dbReference type="EMBL" id="WUQ13184.1"/>
    </source>
</evidence>
<evidence type="ECO:0000313" key="5">
    <source>
        <dbReference type="Proteomes" id="UP001432039"/>
    </source>
</evidence>
<keyword evidence="5" id="KW-1185">Reference proteome</keyword>
<dbReference type="SUPFAM" id="SSF52047">
    <property type="entry name" value="RNI-like"/>
    <property type="match status" value="1"/>
</dbReference>
<dbReference type="InterPro" id="IPR032675">
    <property type="entry name" value="LRR_dom_sf"/>
</dbReference>
<name>A0ABZ1TBD7_STRVG</name>
<keyword evidence="2" id="KW-0067">ATP-binding</keyword>
<dbReference type="InterPro" id="IPR027417">
    <property type="entry name" value="P-loop_NTPase"/>
</dbReference>
<proteinExistence type="predicted"/>
<dbReference type="EMBL" id="CP108090">
    <property type="protein sequence ID" value="WUQ13184.1"/>
    <property type="molecule type" value="Genomic_DNA"/>
</dbReference>
<organism evidence="4 5">
    <name type="scientific">Streptomyces virginiae</name>
    <name type="common">Streptomyces cinnamonensis</name>
    <dbReference type="NCBI Taxonomy" id="1961"/>
    <lineage>
        <taxon>Bacteria</taxon>
        <taxon>Bacillati</taxon>
        <taxon>Actinomycetota</taxon>
        <taxon>Actinomycetes</taxon>
        <taxon>Kitasatosporales</taxon>
        <taxon>Streptomycetaceae</taxon>
        <taxon>Streptomyces</taxon>
    </lineage>
</organism>
<sequence length="984" mass="108300">MDVSVVGIRLASGVVTPLVRKLFRQEGAGAGLVDRPHRISSYVAWREKRGLDAADLRGLADRLVEEALRAPGERPLPPGEEAGVAAALAATLHALGDLTLSDVEAVRLGPRAFARQLRAAAPHPGLSRDAELFHSRLVDLACLHILNFFTQRSTFVASTLVEQSRLHAETIAKVDELLTRVPRQDGRDSAFEARYLDYLARRHSALTIFGLDLQPGSSRWPLDAAYVSLEVTAAPGTPAEALPAAPYSLPADRLLDEHPRVLLRGEAGSGKTTLIQWLALSAARDHGDGLVPYVLPLRTLTRHGERLPAPREFLAGSPLAGEAPEGWEGRVLRDGRALLLVDGIDEIPAAERDRARDWLAALITAYPGNRWLVTSRPSAVRPDWLRDEDFTEVTLAPMTRANVRAFIERWHSAADHAPPEYGEQLLDAVARKPDLARLATNPLLCGMICALHRERRGFLPTGRKELYAAALSMLLHRRDRERGLRLPDLAEEPQLQLLQRLAYWLIRNGRTEMDRSRAEALIADALPAVPAARVLGDAPEVFAHFLERTGLLRAPTEDTVEFVHRTFQDFLGARAALDEGGLGELTGHAEDDQWEDVIRMAVAQGRPRERTEIIRALLDRGPDRSVLLAYASLQYAAELTPALRAEAEAAVRHLLPPRSIDQAQELGRTGPLVLELLADPAEASEEEALMAVAAAGETLSDLAVPYLAGFRDTQSPAVHHALVSLWGRFDAREYAREVIEHLRHDPHALQVLRDGQADALHAFTRPPGLIVRGAVSVRALSALCSRVQVVSLGLHDLEELTDLDFLRGQEALEVLEVNRCHGLTDVTALHGLPMRVARLSMSVPGLHEAIASWPRLRSLELYSPHPWSARDLAPGAELESLILGTASVQIPGLGRHTGLRILNLGHGWRPAGPADWAELSRLDRLEELAVSDEVLASLVEHLRLPSLRTLRLYGEEPMAPGLEERLARRFPETEVESFYTVYEQ</sequence>
<dbReference type="InterPro" id="IPR054547">
    <property type="entry name" value="NNH1"/>
</dbReference>
<dbReference type="PANTHER" id="PTHR46844:SF1">
    <property type="entry name" value="SLR5058 PROTEIN"/>
    <property type="match status" value="1"/>
</dbReference>
<dbReference type="Pfam" id="PF05729">
    <property type="entry name" value="NACHT"/>
    <property type="match status" value="1"/>
</dbReference>
<evidence type="ECO:0000256" key="2">
    <source>
        <dbReference type="ARBA" id="ARBA00022840"/>
    </source>
</evidence>
<dbReference type="Proteomes" id="UP001432039">
    <property type="component" value="Chromosome"/>
</dbReference>
<dbReference type="RefSeq" id="WP_328962225.1">
    <property type="nucleotide sequence ID" value="NZ_CP108090.1"/>
</dbReference>
<dbReference type="PANTHER" id="PTHR46844">
    <property type="entry name" value="SLR5058 PROTEIN"/>
    <property type="match status" value="1"/>
</dbReference>
<protein>
    <submittedName>
        <fullName evidence="4">NACHT domain-containing protein</fullName>
    </submittedName>
</protein>
<dbReference type="Gene3D" id="3.80.10.10">
    <property type="entry name" value="Ribonuclease Inhibitor"/>
    <property type="match status" value="1"/>
</dbReference>
<dbReference type="SUPFAM" id="SSF52540">
    <property type="entry name" value="P-loop containing nucleoside triphosphate hydrolases"/>
    <property type="match status" value="1"/>
</dbReference>
<gene>
    <name evidence="4" type="ORF">OG517_18075</name>
</gene>
<dbReference type="Gene3D" id="3.40.50.300">
    <property type="entry name" value="P-loop containing nucleotide triphosphate hydrolases"/>
    <property type="match status" value="1"/>
</dbReference>
<accession>A0ABZ1TBD7</accession>
<dbReference type="InterPro" id="IPR007111">
    <property type="entry name" value="NACHT_NTPase"/>
</dbReference>
<keyword evidence="1" id="KW-0547">Nucleotide-binding</keyword>
<dbReference type="PROSITE" id="PS50837">
    <property type="entry name" value="NACHT"/>
    <property type="match status" value="1"/>
</dbReference>